<dbReference type="EMBL" id="BSQG01000002">
    <property type="protein sequence ID" value="GLU46986.1"/>
    <property type="molecule type" value="Genomic_DNA"/>
</dbReference>
<dbReference type="InterPro" id="IPR048328">
    <property type="entry name" value="Dyp_perox_C"/>
</dbReference>
<keyword evidence="5" id="KW-0732">Signal</keyword>
<comment type="similarity">
    <text evidence="8">Belongs to the DyP-type peroxidase family.</text>
</comment>
<evidence type="ECO:0000256" key="4">
    <source>
        <dbReference type="ARBA" id="ARBA00022723"/>
    </source>
</evidence>
<dbReference type="Proteomes" id="UP001165092">
    <property type="component" value="Unassembled WGS sequence"/>
</dbReference>
<evidence type="ECO:0000256" key="6">
    <source>
        <dbReference type="ARBA" id="ARBA00023002"/>
    </source>
</evidence>
<comment type="caution">
    <text evidence="11">The sequence shown here is derived from an EMBL/GenBank/DDBJ whole genome shotgun (WGS) entry which is preliminary data.</text>
</comment>
<keyword evidence="12" id="KW-1185">Reference proteome</keyword>
<dbReference type="InterPro" id="IPR011008">
    <property type="entry name" value="Dimeric_a/b-barrel"/>
</dbReference>
<evidence type="ECO:0000256" key="7">
    <source>
        <dbReference type="ARBA" id="ARBA00023004"/>
    </source>
</evidence>
<protein>
    <recommendedName>
        <fullName evidence="13">Dye decolorizing peroxidase</fullName>
    </recommendedName>
</protein>
<dbReference type="SUPFAM" id="SSF54909">
    <property type="entry name" value="Dimeric alpha+beta barrel"/>
    <property type="match status" value="1"/>
</dbReference>
<dbReference type="PANTHER" id="PTHR30521:SF4">
    <property type="entry name" value="DEFERROCHELATASE"/>
    <property type="match status" value="1"/>
</dbReference>
<keyword evidence="2" id="KW-0575">Peroxidase</keyword>
<accession>A0A9W6P4L5</accession>
<feature type="domain" description="Dyp-type peroxidase N-terminal" evidence="9">
    <location>
        <begin position="69"/>
        <end position="215"/>
    </location>
</feature>
<evidence type="ECO:0008006" key="13">
    <source>
        <dbReference type="Google" id="ProtNLM"/>
    </source>
</evidence>
<gene>
    <name evidence="11" type="ORF">Nans01_13370</name>
</gene>
<comment type="cofactor">
    <cofactor evidence="1">
        <name>heme b</name>
        <dbReference type="ChEBI" id="CHEBI:60344"/>
    </cofactor>
</comment>
<name>A0A9W6P4L5_9ACTN</name>
<feature type="domain" description="Dyp-type peroxidase C-terminal" evidence="10">
    <location>
        <begin position="227"/>
        <end position="411"/>
    </location>
</feature>
<sequence length="425" mass="44474">MAKNEQTPGGTPSRRGFLTGMGAAGLSGVGIGMGAAEILRPLVPERTGSRDAARLHPADARGETHASLQPGIAGAAPAFIHVIALDLVPGLRAGGGQARAAAAGILRSWTDMAARLHEQGPSGPVAAGLRPSSLMVTVGLGASLLDVIGAGGRRPAAFADLPAFGTDVLRAEWSDGDLLLQVGAEDPLVVAAAVNELVDATASAARVRWSVRGFQRTAAAAEDPAGTPRNLMGQIDGTANPPRDHALFERTVVARSDQTPGHVWMSGGSYLVVRRIRMLLAEWAETDVAGRERVIGRRLSTGAPLGKDLVTDTVPLSARDASGEPVIAANAHVRLSSPQNNLGARMFRRGYSYDEGWRPDGSRESGLLFLAWQSDPATGFTPVQRTLDEKGDALNRFVRHEGSALFAVPPAAGEGRYLAQELIEE</sequence>
<proteinExistence type="inferred from homology"/>
<dbReference type="GO" id="GO:0004601">
    <property type="term" value="F:peroxidase activity"/>
    <property type="evidence" value="ECO:0007669"/>
    <property type="project" value="UniProtKB-KW"/>
</dbReference>
<dbReference type="InterPro" id="IPR006314">
    <property type="entry name" value="Dyp_peroxidase"/>
</dbReference>
<dbReference type="GO" id="GO:0020037">
    <property type="term" value="F:heme binding"/>
    <property type="evidence" value="ECO:0007669"/>
    <property type="project" value="InterPro"/>
</dbReference>
<evidence type="ECO:0000259" key="10">
    <source>
        <dbReference type="Pfam" id="PF20628"/>
    </source>
</evidence>
<dbReference type="PROSITE" id="PS51318">
    <property type="entry name" value="TAT"/>
    <property type="match status" value="1"/>
</dbReference>
<dbReference type="NCBIfam" id="TIGR01413">
    <property type="entry name" value="Dyp_perox_fam"/>
    <property type="match status" value="1"/>
</dbReference>
<evidence type="ECO:0000256" key="2">
    <source>
        <dbReference type="ARBA" id="ARBA00022559"/>
    </source>
</evidence>
<dbReference type="Pfam" id="PF04261">
    <property type="entry name" value="Dyp_perox_N"/>
    <property type="match status" value="1"/>
</dbReference>
<evidence type="ECO:0000256" key="8">
    <source>
        <dbReference type="ARBA" id="ARBA00025737"/>
    </source>
</evidence>
<reference evidence="11" key="1">
    <citation type="submission" date="2023-02" db="EMBL/GenBank/DDBJ databases">
        <title>Nocardiopsis ansamitocini NBRC 112285.</title>
        <authorList>
            <person name="Ichikawa N."/>
            <person name="Sato H."/>
            <person name="Tonouchi N."/>
        </authorList>
    </citation>
    <scope>NUCLEOTIDE SEQUENCE</scope>
    <source>
        <strain evidence="11">NBRC 112285</strain>
    </source>
</reference>
<keyword evidence="3" id="KW-0349">Heme</keyword>
<dbReference type="RefSeq" id="WP_285757967.1">
    <property type="nucleotide sequence ID" value="NZ_BSQG01000002.1"/>
</dbReference>
<keyword evidence="4" id="KW-0479">Metal-binding</keyword>
<dbReference type="AlphaFoldDB" id="A0A9W6P4L5"/>
<evidence type="ECO:0000313" key="12">
    <source>
        <dbReference type="Proteomes" id="UP001165092"/>
    </source>
</evidence>
<dbReference type="PROSITE" id="PS51404">
    <property type="entry name" value="DYP_PEROXIDASE"/>
    <property type="match status" value="1"/>
</dbReference>
<dbReference type="InterPro" id="IPR048327">
    <property type="entry name" value="Dyp_perox_N"/>
</dbReference>
<organism evidence="11 12">
    <name type="scientific">Nocardiopsis ansamitocini</name>
    <dbReference type="NCBI Taxonomy" id="1670832"/>
    <lineage>
        <taxon>Bacteria</taxon>
        <taxon>Bacillati</taxon>
        <taxon>Actinomycetota</taxon>
        <taxon>Actinomycetes</taxon>
        <taxon>Streptosporangiales</taxon>
        <taxon>Nocardiopsidaceae</taxon>
        <taxon>Nocardiopsis</taxon>
    </lineage>
</organism>
<dbReference type="GO" id="GO:0005829">
    <property type="term" value="C:cytosol"/>
    <property type="evidence" value="ECO:0007669"/>
    <property type="project" value="TreeGrafter"/>
</dbReference>
<evidence type="ECO:0000313" key="11">
    <source>
        <dbReference type="EMBL" id="GLU46986.1"/>
    </source>
</evidence>
<dbReference type="GO" id="GO:0046872">
    <property type="term" value="F:metal ion binding"/>
    <property type="evidence" value="ECO:0007669"/>
    <property type="project" value="UniProtKB-KW"/>
</dbReference>
<keyword evidence="6" id="KW-0560">Oxidoreductase</keyword>
<evidence type="ECO:0000256" key="5">
    <source>
        <dbReference type="ARBA" id="ARBA00022729"/>
    </source>
</evidence>
<keyword evidence="7" id="KW-0408">Iron</keyword>
<evidence type="ECO:0000256" key="3">
    <source>
        <dbReference type="ARBA" id="ARBA00022617"/>
    </source>
</evidence>
<evidence type="ECO:0000256" key="1">
    <source>
        <dbReference type="ARBA" id="ARBA00001970"/>
    </source>
</evidence>
<dbReference type="Pfam" id="PF20628">
    <property type="entry name" value="Dyp_perox_C"/>
    <property type="match status" value="1"/>
</dbReference>
<dbReference type="InterPro" id="IPR006311">
    <property type="entry name" value="TAT_signal"/>
</dbReference>
<dbReference type="PANTHER" id="PTHR30521">
    <property type="entry name" value="DEFERROCHELATASE/PEROXIDASE"/>
    <property type="match status" value="1"/>
</dbReference>
<evidence type="ECO:0000259" key="9">
    <source>
        <dbReference type="Pfam" id="PF04261"/>
    </source>
</evidence>